<dbReference type="RefSeq" id="WP_160952673.1">
    <property type="nucleotide sequence ID" value="NZ_WWEQ01000012.1"/>
</dbReference>
<protein>
    <submittedName>
        <fullName evidence="8">NUDIX domain-containing protein</fullName>
    </submittedName>
</protein>
<name>A0A6N9H5N5_9MICO</name>
<dbReference type="Gene3D" id="3.90.79.10">
    <property type="entry name" value="Nucleoside Triphosphate Pyrophosphohydrolase"/>
    <property type="match status" value="1"/>
</dbReference>
<organism evidence="8 9">
    <name type="scientific">Brevibacterium rongguiense</name>
    <dbReference type="NCBI Taxonomy" id="2695267"/>
    <lineage>
        <taxon>Bacteria</taxon>
        <taxon>Bacillati</taxon>
        <taxon>Actinomycetota</taxon>
        <taxon>Actinomycetes</taxon>
        <taxon>Micrococcales</taxon>
        <taxon>Brevibacteriaceae</taxon>
        <taxon>Brevibacterium</taxon>
    </lineage>
</organism>
<feature type="domain" description="Nudix hydrolase" evidence="7">
    <location>
        <begin position="45"/>
        <end position="199"/>
    </location>
</feature>
<evidence type="ECO:0000256" key="3">
    <source>
        <dbReference type="ARBA" id="ARBA00022723"/>
    </source>
</evidence>
<reference evidence="8 9" key="1">
    <citation type="submission" date="2020-01" db="EMBL/GenBank/DDBJ databases">
        <authorList>
            <person name="Deng T."/>
        </authorList>
    </citation>
    <scope>NUCLEOTIDE SEQUENCE [LARGE SCALE GENOMIC DNA]</scope>
    <source>
        <strain evidence="8 9">5221</strain>
    </source>
</reference>
<evidence type="ECO:0000259" key="7">
    <source>
        <dbReference type="PROSITE" id="PS51462"/>
    </source>
</evidence>
<proteinExistence type="predicted"/>
<dbReference type="EMBL" id="WWEQ01000012">
    <property type="protein sequence ID" value="MYM19239.1"/>
    <property type="molecule type" value="Genomic_DNA"/>
</dbReference>
<comment type="cofactor">
    <cofactor evidence="2">
        <name>Mg(2+)</name>
        <dbReference type="ChEBI" id="CHEBI:18420"/>
    </cofactor>
</comment>
<evidence type="ECO:0000313" key="9">
    <source>
        <dbReference type="Proteomes" id="UP000469215"/>
    </source>
</evidence>
<dbReference type="InterPro" id="IPR000086">
    <property type="entry name" value="NUDIX_hydrolase_dom"/>
</dbReference>
<comment type="caution">
    <text evidence="8">The sequence shown here is derived from an EMBL/GenBank/DDBJ whole genome shotgun (WGS) entry which is preliminary data.</text>
</comment>
<gene>
    <name evidence="8" type="ORF">GSY69_04455</name>
</gene>
<dbReference type="PROSITE" id="PS51462">
    <property type="entry name" value="NUDIX"/>
    <property type="match status" value="1"/>
</dbReference>
<dbReference type="GO" id="GO:0046872">
    <property type="term" value="F:metal ion binding"/>
    <property type="evidence" value="ECO:0007669"/>
    <property type="project" value="UniProtKB-KW"/>
</dbReference>
<dbReference type="PANTHER" id="PTHR12992:SF11">
    <property type="entry name" value="MITOCHONDRIAL COENZYME A DIPHOSPHATASE NUDT8"/>
    <property type="match status" value="1"/>
</dbReference>
<keyword evidence="3" id="KW-0479">Metal-binding</keyword>
<keyword evidence="5" id="KW-0460">Magnesium</keyword>
<dbReference type="AlphaFoldDB" id="A0A6N9H5N5"/>
<accession>A0A6N9H5N5</accession>
<dbReference type="SUPFAM" id="SSF55811">
    <property type="entry name" value="Nudix"/>
    <property type="match status" value="1"/>
</dbReference>
<dbReference type="InterPro" id="IPR045121">
    <property type="entry name" value="CoAse"/>
</dbReference>
<keyword evidence="4" id="KW-0378">Hydrolase</keyword>
<comment type="cofactor">
    <cofactor evidence="1">
        <name>Mn(2+)</name>
        <dbReference type="ChEBI" id="CHEBI:29035"/>
    </cofactor>
</comment>
<evidence type="ECO:0000256" key="6">
    <source>
        <dbReference type="ARBA" id="ARBA00023211"/>
    </source>
</evidence>
<evidence type="ECO:0000256" key="2">
    <source>
        <dbReference type="ARBA" id="ARBA00001946"/>
    </source>
</evidence>
<dbReference type="Proteomes" id="UP000469215">
    <property type="component" value="Unassembled WGS sequence"/>
</dbReference>
<dbReference type="PANTHER" id="PTHR12992">
    <property type="entry name" value="NUDIX HYDROLASE"/>
    <property type="match status" value="1"/>
</dbReference>
<keyword evidence="9" id="KW-1185">Reference proteome</keyword>
<evidence type="ECO:0000256" key="1">
    <source>
        <dbReference type="ARBA" id="ARBA00001936"/>
    </source>
</evidence>
<evidence type="ECO:0000256" key="4">
    <source>
        <dbReference type="ARBA" id="ARBA00022801"/>
    </source>
</evidence>
<evidence type="ECO:0000256" key="5">
    <source>
        <dbReference type="ARBA" id="ARBA00022842"/>
    </source>
</evidence>
<evidence type="ECO:0000313" key="8">
    <source>
        <dbReference type="EMBL" id="MYM19239.1"/>
    </source>
</evidence>
<dbReference type="InterPro" id="IPR015797">
    <property type="entry name" value="NUDIX_hydrolase-like_dom_sf"/>
</dbReference>
<dbReference type="CDD" id="cd03426">
    <property type="entry name" value="NUDIX_CoAse_Nudt7"/>
    <property type="match status" value="1"/>
</dbReference>
<dbReference type="Pfam" id="PF00293">
    <property type="entry name" value="NUDIX"/>
    <property type="match status" value="1"/>
</dbReference>
<sequence length="241" mass="24972">MSAPRPATPGGAAPADPAAEALAGLAASGSLGTWLERRRPPAGAATRDAAVLMLFGRGQPPRTSAGRDEVERLTDLGAGDVDVVLLQRAATLRSHAGQVAFPGGKRDPEDADAVAAALRETHEETGVEPAAIEVLGQLGALYVPASGFCVTPVLGWAGTGHEVRVVDEAESASVYRVAVADLVAPANRGTFAVPGTGYVSPVFDAGVLRAWGFTAGLLEGVFDALGWARPWDRERRLDVRY</sequence>
<keyword evidence="6" id="KW-0464">Manganese</keyword>
<dbReference type="GO" id="GO:0010945">
    <property type="term" value="F:coenzyme A diphosphatase activity"/>
    <property type="evidence" value="ECO:0007669"/>
    <property type="project" value="InterPro"/>
</dbReference>